<dbReference type="EMBL" id="CBTN010000002">
    <property type="protein sequence ID" value="CDH48742.1"/>
    <property type="molecule type" value="Genomic_DNA"/>
</dbReference>
<dbReference type="GO" id="GO:0006139">
    <property type="term" value="P:nucleobase-containing compound metabolic process"/>
    <property type="evidence" value="ECO:0007669"/>
    <property type="project" value="InterPro"/>
</dbReference>
<keyword evidence="4" id="KW-1185">Reference proteome</keyword>
<feature type="compositionally biased region" description="Acidic residues" evidence="1">
    <location>
        <begin position="229"/>
        <end position="245"/>
    </location>
</feature>
<dbReference type="InterPro" id="IPR036397">
    <property type="entry name" value="RNaseH_sf"/>
</dbReference>
<feature type="domain" description="3'-5' exonuclease" evidence="2">
    <location>
        <begin position="614"/>
        <end position="793"/>
    </location>
</feature>
<comment type="caution">
    <text evidence="3">The sequence shown here is derived from an EMBL/GenBank/DDBJ whole genome shotgun (WGS) entry which is preliminary data.</text>
</comment>
<name>A0A068RGG0_9FUNG</name>
<dbReference type="GO" id="GO:0003676">
    <property type="term" value="F:nucleic acid binding"/>
    <property type="evidence" value="ECO:0007669"/>
    <property type="project" value="InterPro"/>
</dbReference>
<dbReference type="Gene3D" id="3.30.420.10">
    <property type="entry name" value="Ribonuclease H-like superfamily/Ribonuclease H"/>
    <property type="match status" value="1"/>
</dbReference>
<dbReference type="SUPFAM" id="SSF53098">
    <property type="entry name" value="Ribonuclease H-like"/>
    <property type="match status" value="1"/>
</dbReference>
<dbReference type="AlphaFoldDB" id="A0A068RGG0"/>
<protein>
    <recommendedName>
        <fullName evidence="2">3'-5' exonuclease domain-containing protein</fullName>
    </recommendedName>
</protein>
<evidence type="ECO:0000313" key="4">
    <source>
        <dbReference type="Proteomes" id="UP000027586"/>
    </source>
</evidence>
<dbReference type="Pfam" id="PF01612">
    <property type="entry name" value="DNA_pol_A_exo1"/>
    <property type="match status" value="1"/>
</dbReference>
<proteinExistence type="predicted"/>
<feature type="region of interest" description="Disordered" evidence="1">
    <location>
        <begin position="195"/>
        <end position="288"/>
    </location>
</feature>
<dbReference type="STRING" id="1263082.A0A068RGG0"/>
<dbReference type="InterPro" id="IPR002562">
    <property type="entry name" value="3'-5'_exonuclease_dom"/>
</dbReference>
<feature type="region of interest" description="Disordered" evidence="1">
    <location>
        <begin position="1"/>
        <end position="61"/>
    </location>
</feature>
<dbReference type="PANTHER" id="PTHR47765:SF2">
    <property type="entry name" value="EXONUCLEASE MUT-7 HOMOLOG"/>
    <property type="match status" value="1"/>
</dbReference>
<dbReference type="GO" id="GO:0008408">
    <property type="term" value="F:3'-5' exonuclease activity"/>
    <property type="evidence" value="ECO:0007669"/>
    <property type="project" value="InterPro"/>
</dbReference>
<evidence type="ECO:0000259" key="2">
    <source>
        <dbReference type="Pfam" id="PF01612"/>
    </source>
</evidence>
<sequence>MSGNDSDSSDDDWVITSTATDLPTSVTTSPSPPSQPPQQRTLPQPTNPKKPLQRPTVSQATVRTIRASLSKSQLAGDPHKTRSAAEINYISQEQLESICSSMDSHLLVRRLVETYKNAETFLRIKDIETAKMTFDARLSETLYLCSDPGCFILDFIRALDSYFSQRRDRDLTPKFRRYLVQAACQAYQTFLDTPPNEYKVPNKTHNKPKAITTTTTLKHPEEVDLISFPDDDEPNLISFDDDDDDHSPPPLSLNPNNDLDVTITEILSSNDEEDEDDTSNDEDEDDIENGMAKVTFADLMDIPAETLDRYRLKYAHQESCIHLLDVISSPILIYYAMGVFKLHSLMAHDCDYEEEGVRLCQMLMQHKHYNEAISCIRRLDLFHAFPVEQMAGDMISNGMSNIMPVYVSGHEALQRQLLDYINRQLRYTFAGSLGIVSEEHLKDLESDLQRVPPLPRLKERRFQKDLTSCCGKIMQELNEEPTAYYFIWLSQRYACLRWIIMERAAQQSAENDYSVSSSSNYNGLIDLVTADDPALAKLAIKEFVDIGDPVAPTYFAGRLKQQQFFVQYYQRPLQDRAVGIFKGEQLSQPRPIPSRHAMSNDDTFYQLPAHARPVMVDNQQDLLYMKATLAKTRVCGLDTEWVPQFARQEKLQTAVMQIASDTGFVFLVDLATLLQPTHVVLLQDLDLILRMLFEADHIVKLAYDFGGDFNLLGQCMPSVKKWSTKHLVDFKNLRTADDKPITGGLSGTVKHFLGVSMNKKQQLSNWEQRPLTVDQATYAASDAFCLLQIYEVLLATNHSFLKSIPRVATTTSPTPSPPIGYALPQPEQDLFQF</sequence>
<dbReference type="VEuPathDB" id="FungiDB:LCOR_00513.1"/>
<dbReference type="InterPro" id="IPR052408">
    <property type="entry name" value="Exonuclease_MUT-7-like"/>
</dbReference>
<dbReference type="Proteomes" id="UP000027586">
    <property type="component" value="Unassembled WGS sequence"/>
</dbReference>
<dbReference type="OrthoDB" id="5376140at2759"/>
<gene>
    <name evidence="3" type="ORF">LCOR_00513.1</name>
</gene>
<organism evidence="3 4">
    <name type="scientific">Lichtheimia corymbifera JMRC:FSU:9682</name>
    <dbReference type="NCBI Taxonomy" id="1263082"/>
    <lineage>
        <taxon>Eukaryota</taxon>
        <taxon>Fungi</taxon>
        <taxon>Fungi incertae sedis</taxon>
        <taxon>Mucoromycota</taxon>
        <taxon>Mucoromycotina</taxon>
        <taxon>Mucoromycetes</taxon>
        <taxon>Mucorales</taxon>
        <taxon>Lichtheimiaceae</taxon>
        <taxon>Lichtheimia</taxon>
    </lineage>
</organism>
<accession>A0A068RGG0</accession>
<evidence type="ECO:0000313" key="3">
    <source>
        <dbReference type="EMBL" id="CDH48742.1"/>
    </source>
</evidence>
<dbReference type="InterPro" id="IPR012337">
    <property type="entry name" value="RNaseH-like_sf"/>
</dbReference>
<reference evidence="3" key="1">
    <citation type="submission" date="2013-08" db="EMBL/GenBank/DDBJ databases">
        <title>Gene expansion shapes genome architecture in the human pathogen Lichtheimia corymbifera: an evolutionary genomics analysis in the ancient terrestrial Mucorales (Mucoromycotina).</title>
        <authorList>
            <person name="Schwartze V.U."/>
            <person name="Winter S."/>
            <person name="Shelest E."/>
            <person name="Marcet-Houben M."/>
            <person name="Horn F."/>
            <person name="Wehner S."/>
            <person name="Hoffmann K."/>
            <person name="Riege K."/>
            <person name="Sammeth M."/>
            <person name="Nowrousian M."/>
            <person name="Valiante V."/>
            <person name="Linde J."/>
            <person name="Jacobsen I.D."/>
            <person name="Marz M."/>
            <person name="Brakhage A.A."/>
            <person name="Gabaldon T."/>
            <person name="Bocker S."/>
            <person name="Voigt K."/>
        </authorList>
    </citation>
    <scope>NUCLEOTIDE SEQUENCE [LARGE SCALE GENOMIC DNA]</scope>
    <source>
        <strain evidence="3">FSU 9682</strain>
    </source>
</reference>
<evidence type="ECO:0000256" key="1">
    <source>
        <dbReference type="SAM" id="MobiDB-lite"/>
    </source>
</evidence>
<feature type="compositionally biased region" description="Acidic residues" evidence="1">
    <location>
        <begin position="270"/>
        <end position="288"/>
    </location>
</feature>
<dbReference type="PANTHER" id="PTHR47765">
    <property type="entry name" value="3'-5' EXONUCLEASE DOMAIN-CONTAINING PROTEIN"/>
    <property type="match status" value="1"/>
</dbReference>